<reference evidence="1" key="1">
    <citation type="journal article" date="2022" name="Nat. Microbiol.">
        <title>Unique mobile elements and scalable gene flow at the prokaryote-eukaryote boundary revealed by circularized Asgard archaea genomes.</title>
        <authorList>
            <person name="Wu F."/>
            <person name="Speth D.R."/>
            <person name="Philosof A."/>
            <person name="Cremiere A."/>
            <person name="Narayanan A."/>
            <person name="Barco R.A."/>
            <person name="Connon S.A."/>
            <person name="Amend J.P."/>
            <person name="Antoshechkin I.A."/>
            <person name="Orphan V.J."/>
        </authorList>
    </citation>
    <scope>NUCLEOTIDE SEQUENCE</scope>
    <source>
        <strain evidence="1">PM71</strain>
    </source>
</reference>
<proteinExistence type="predicted"/>
<dbReference type="AlphaFoldDB" id="A0A9Y1BKH4"/>
<accession>A0A9Y1BKH4</accession>
<sequence>MRKKIILKGICIFIFIILLFNTLSAFNEFSNVNNSVIRDKGIIETNEVENKNEQDREVSQESQTNKKLGKVRSFSNSCTFNNLIVDKKMSFVNCSIIIEGNITIQPQGSLTFNMCQVFFNLSSEDINTVKTWNLSTHFISIYGNLTIINTVLKLKKIDYSNFSKIAHIFEFNTYENSSLEINNSTLDFLVSEDELDTYAIINIMSFYKRASIQAHGADIKLINNTIYNYYAFLYLSNSSARVENNIVKSEKAFATASFYFEFNLVAKLIEIQGNGSYYFFHNLFNSFNLHNCNIMTRSIFILDLNQIDNITFEENIFNTGRYYAYTFVNITGVHYLKLLNNIFLHIPFLVWNTQELSGLWQGNLFALTTSQYETFIEFDQSPKYKKFTLQKNNFIDIDEDFSLPPNVISSFLKTKDRGKLLYKQTNEQTNFQQNDDSWFNYFSPSLLHNPVDTDGDGYYDFLFTSKNYASLASVSPFKMIKNVNLIDNVNLSVSNIEHCPANPRKPAGFDYTKITITANVTGADLELVLLSVTTTLFGIVSVPMVKVDNTLYSYTLYYYVINYTDSLVPYTIKTYDVYGNVYVSETHNINFYVPNNITTSKTMYCEIVFIFAIILLSSRKRIKNN</sequence>
<gene>
    <name evidence="1" type="ORF">K9W45_12820</name>
</gene>
<protein>
    <submittedName>
        <fullName evidence="1">Uncharacterized protein</fullName>
    </submittedName>
</protein>
<evidence type="ECO:0000313" key="1">
    <source>
        <dbReference type="EMBL" id="UJG40703.1"/>
    </source>
</evidence>
<name>A0A9Y1BKH4_9ARCH</name>
<dbReference type="EMBL" id="CP084166">
    <property type="protein sequence ID" value="UJG40703.1"/>
    <property type="molecule type" value="Genomic_DNA"/>
</dbReference>
<organism evidence="1">
    <name type="scientific">Candidatus Heimdallarchaeum aukensis</name>
    <dbReference type="NCBI Taxonomy" id="2876573"/>
    <lineage>
        <taxon>Archaea</taxon>
        <taxon>Promethearchaeati</taxon>
        <taxon>Candidatus Heimdallarchaeota</taxon>
        <taxon>Candidatus Heimdallarchaeia (ex Rinke et al. 2021) (nom. nud.)</taxon>
        <taxon>Candidatus Heimdallarchaeales</taxon>
        <taxon>Candidatus Heimdallarchaeaceae</taxon>
        <taxon>Candidatus Heimdallarchaeum</taxon>
    </lineage>
</organism>
<dbReference type="Proteomes" id="UP001201020">
    <property type="component" value="Chromosome"/>
</dbReference>